<keyword evidence="1" id="KW-0732">Signal</keyword>
<feature type="signal peptide" evidence="1">
    <location>
        <begin position="1"/>
        <end position="20"/>
    </location>
</feature>
<dbReference type="InterPro" id="IPR036770">
    <property type="entry name" value="Ankyrin_rpt-contain_sf"/>
</dbReference>
<comment type="caution">
    <text evidence="2">The sequence shown here is derived from an EMBL/GenBank/DDBJ whole genome shotgun (WGS) entry which is preliminary data.</text>
</comment>
<accession>A0A1Q9BWV6</accession>
<dbReference type="Pfam" id="PF12796">
    <property type="entry name" value="Ank_2"/>
    <property type="match status" value="1"/>
</dbReference>
<name>A0A1Q9BWV6_SYMMI</name>
<gene>
    <name evidence="2" type="ORF">AK812_SmicGene45061</name>
</gene>
<dbReference type="AlphaFoldDB" id="A0A1Q9BWV6"/>
<evidence type="ECO:0000256" key="1">
    <source>
        <dbReference type="SAM" id="SignalP"/>
    </source>
</evidence>
<dbReference type="SUPFAM" id="SSF48403">
    <property type="entry name" value="Ankyrin repeat"/>
    <property type="match status" value="1"/>
</dbReference>
<proteinExistence type="predicted"/>
<dbReference type="Gene3D" id="1.25.40.20">
    <property type="entry name" value="Ankyrin repeat-containing domain"/>
    <property type="match status" value="1"/>
</dbReference>
<keyword evidence="3" id="KW-1185">Reference proteome</keyword>
<dbReference type="EMBL" id="LSRX01002715">
    <property type="protein sequence ID" value="OLP75183.1"/>
    <property type="molecule type" value="Genomic_DNA"/>
</dbReference>
<dbReference type="OrthoDB" id="19014at2759"/>
<evidence type="ECO:0000313" key="2">
    <source>
        <dbReference type="EMBL" id="OLP75183.1"/>
    </source>
</evidence>
<sequence>MQRMSLAFAASSMIRLGTRAVTGALEDDVAGVVCVIANSSRDWDCLQVLIRARANTDVFNSEGVTPLIHMTSHPEAVDDFYSMQILNILLKGKADPNKPDEDGFTALHYAATSLQ</sequence>
<reference evidence="2 3" key="1">
    <citation type="submission" date="2016-02" db="EMBL/GenBank/DDBJ databases">
        <title>Genome analysis of coral dinoflagellate symbionts highlights evolutionary adaptations to a symbiotic lifestyle.</title>
        <authorList>
            <person name="Aranda M."/>
            <person name="Li Y."/>
            <person name="Liew Y.J."/>
            <person name="Baumgarten S."/>
            <person name="Simakov O."/>
            <person name="Wilson M."/>
            <person name="Piel J."/>
            <person name="Ashoor H."/>
            <person name="Bougouffa S."/>
            <person name="Bajic V.B."/>
            <person name="Ryu T."/>
            <person name="Ravasi T."/>
            <person name="Bayer T."/>
            <person name="Micklem G."/>
            <person name="Kim H."/>
            <person name="Bhak J."/>
            <person name="Lajeunesse T.C."/>
            <person name="Voolstra C.R."/>
        </authorList>
    </citation>
    <scope>NUCLEOTIDE SEQUENCE [LARGE SCALE GENOMIC DNA]</scope>
    <source>
        <strain evidence="2 3">CCMP2467</strain>
    </source>
</reference>
<dbReference type="InterPro" id="IPR002110">
    <property type="entry name" value="Ankyrin_rpt"/>
</dbReference>
<evidence type="ECO:0000313" key="3">
    <source>
        <dbReference type="Proteomes" id="UP000186817"/>
    </source>
</evidence>
<protein>
    <submittedName>
        <fullName evidence="2">Uncharacterized protein</fullName>
    </submittedName>
</protein>
<feature type="chain" id="PRO_5012751138" evidence="1">
    <location>
        <begin position="21"/>
        <end position="115"/>
    </location>
</feature>
<organism evidence="2 3">
    <name type="scientific">Symbiodinium microadriaticum</name>
    <name type="common">Dinoflagellate</name>
    <name type="synonym">Zooxanthella microadriatica</name>
    <dbReference type="NCBI Taxonomy" id="2951"/>
    <lineage>
        <taxon>Eukaryota</taxon>
        <taxon>Sar</taxon>
        <taxon>Alveolata</taxon>
        <taxon>Dinophyceae</taxon>
        <taxon>Suessiales</taxon>
        <taxon>Symbiodiniaceae</taxon>
        <taxon>Symbiodinium</taxon>
    </lineage>
</organism>
<dbReference type="Proteomes" id="UP000186817">
    <property type="component" value="Unassembled WGS sequence"/>
</dbReference>